<proteinExistence type="inferred from homology"/>
<evidence type="ECO:0000256" key="6">
    <source>
        <dbReference type="ARBA" id="ARBA00022989"/>
    </source>
</evidence>
<evidence type="ECO:0000256" key="4">
    <source>
        <dbReference type="ARBA" id="ARBA00022679"/>
    </source>
</evidence>
<dbReference type="GO" id="GO:0005737">
    <property type="term" value="C:cytoplasm"/>
    <property type="evidence" value="ECO:0007669"/>
    <property type="project" value="TreeGrafter"/>
</dbReference>
<comment type="subcellular location">
    <subcellularLocation>
        <location evidence="1">Membrane</location>
        <topology evidence="1">Single-pass membrane protein</topology>
    </subcellularLocation>
</comment>
<comment type="similarity">
    <text evidence="2 8">Belongs to the glycosyltransferase 92 family.</text>
</comment>
<gene>
    <name evidence="9" type="ORF">OESDEN_01220</name>
</gene>
<keyword evidence="4 8" id="KW-0808">Transferase</keyword>
<keyword evidence="3 8" id="KW-0328">Glycosyltransferase</keyword>
<dbReference type="GO" id="GO:0016020">
    <property type="term" value="C:membrane"/>
    <property type="evidence" value="ECO:0007669"/>
    <property type="project" value="UniProtKB-SubCell"/>
</dbReference>
<dbReference type="Proteomes" id="UP000053660">
    <property type="component" value="Unassembled WGS sequence"/>
</dbReference>
<evidence type="ECO:0000256" key="2">
    <source>
        <dbReference type="ARBA" id="ARBA00007647"/>
    </source>
</evidence>
<keyword evidence="5" id="KW-0812">Transmembrane</keyword>
<evidence type="ECO:0000256" key="8">
    <source>
        <dbReference type="RuleBase" id="RU366017"/>
    </source>
</evidence>
<dbReference type="InterPro" id="IPR008166">
    <property type="entry name" value="Glyco_transf_92"/>
</dbReference>
<dbReference type="GO" id="GO:0016757">
    <property type="term" value="F:glycosyltransferase activity"/>
    <property type="evidence" value="ECO:0007669"/>
    <property type="project" value="UniProtKB-UniRule"/>
</dbReference>
<reference evidence="9 10" key="1">
    <citation type="submission" date="2014-03" db="EMBL/GenBank/DDBJ databases">
        <title>Draft genome of the hookworm Oesophagostomum dentatum.</title>
        <authorList>
            <person name="Mitreva M."/>
        </authorList>
    </citation>
    <scope>NUCLEOTIDE SEQUENCE [LARGE SCALE GENOMIC DNA]</scope>
    <source>
        <strain evidence="9 10">OD-Hann</strain>
    </source>
</reference>
<dbReference type="EC" id="2.4.1.-" evidence="8"/>
<dbReference type="PANTHER" id="PTHR21461">
    <property type="entry name" value="GLYCOSYLTRANSFERASE FAMILY 92 PROTEIN"/>
    <property type="match status" value="1"/>
</dbReference>
<keyword evidence="6" id="KW-1133">Transmembrane helix</keyword>
<evidence type="ECO:0000256" key="7">
    <source>
        <dbReference type="ARBA" id="ARBA00023136"/>
    </source>
</evidence>
<protein>
    <recommendedName>
        <fullName evidence="8">Glycosyltransferase family 92 protein</fullName>
        <ecNumber evidence="8">2.4.1.-</ecNumber>
    </recommendedName>
</protein>
<sequence>MHCPANGEAKFVAVTLNWDDAVPPSAVHQIGVVQEDKQFFLSVCLAPLWGGSPKWLMLIEFIEYYLLQGAEHFFIYRQTVDALTQTVLDSYTKRGLLEVIDVTEETKCLKKHRCRHEMQLQDCVFRARGRSKWVATVDLDERIAVNSGKTLTEYVRTTGEESRGELRFRCRWVLRLDEIPTSPSSWRSEGAHTPMAVWHNTSHVAPVNHTTKSIIQPEKVCLFVAPHKAAASVTSFQAKVEGMSVHQVLRFSPGADVFLVPSEEAVVRHYRYTQGWAFFLKEAETFGEFEETTVTSTLAKTLENNVHQAVDHLFPEETSS</sequence>
<organism evidence="9 10">
    <name type="scientific">Oesophagostomum dentatum</name>
    <name type="common">Nodular worm</name>
    <dbReference type="NCBI Taxonomy" id="61180"/>
    <lineage>
        <taxon>Eukaryota</taxon>
        <taxon>Metazoa</taxon>
        <taxon>Ecdysozoa</taxon>
        <taxon>Nematoda</taxon>
        <taxon>Chromadorea</taxon>
        <taxon>Rhabditida</taxon>
        <taxon>Rhabditina</taxon>
        <taxon>Rhabditomorpha</taxon>
        <taxon>Strongyloidea</taxon>
        <taxon>Strongylidae</taxon>
        <taxon>Oesophagostomum</taxon>
    </lineage>
</organism>
<evidence type="ECO:0000256" key="5">
    <source>
        <dbReference type="ARBA" id="ARBA00022692"/>
    </source>
</evidence>
<keyword evidence="7" id="KW-0472">Membrane</keyword>
<dbReference type="PANTHER" id="PTHR21461:SF8">
    <property type="entry name" value="DOLICHYL-PHOSPHATE-MANNOSE--PROTEIN MANNOSYLTRANSFERASE-RELATED"/>
    <property type="match status" value="1"/>
</dbReference>
<dbReference type="Pfam" id="PF01697">
    <property type="entry name" value="Glyco_transf_92"/>
    <property type="match status" value="1"/>
</dbReference>
<evidence type="ECO:0000256" key="1">
    <source>
        <dbReference type="ARBA" id="ARBA00004167"/>
    </source>
</evidence>
<keyword evidence="10" id="KW-1185">Reference proteome</keyword>
<evidence type="ECO:0000256" key="3">
    <source>
        <dbReference type="ARBA" id="ARBA00022676"/>
    </source>
</evidence>
<dbReference type="AlphaFoldDB" id="A0A0B1TRQ9"/>
<accession>A0A0B1TRQ9</accession>
<dbReference type="EMBL" id="KN549274">
    <property type="protein sequence ID" value="KHJ98791.1"/>
    <property type="molecule type" value="Genomic_DNA"/>
</dbReference>
<evidence type="ECO:0000313" key="10">
    <source>
        <dbReference type="Proteomes" id="UP000053660"/>
    </source>
</evidence>
<evidence type="ECO:0000313" key="9">
    <source>
        <dbReference type="EMBL" id="KHJ98791.1"/>
    </source>
</evidence>
<dbReference type="OrthoDB" id="5833770at2759"/>
<name>A0A0B1TRQ9_OESDE</name>